<accession>X1G2D5</accession>
<protein>
    <submittedName>
        <fullName evidence="1">Uncharacterized protein</fullName>
    </submittedName>
</protein>
<dbReference type="AlphaFoldDB" id="X1G2D5"/>
<name>X1G2D5_9ZZZZ</name>
<proteinExistence type="predicted"/>
<dbReference type="EMBL" id="BARU01002357">
    <property type="protein sequence ID" value="GAH27188.1"/>
    <property type="molecule type" value="Genomic_DNA"/>
</dbReference>
<gene>
    <name evidence="1" type="ORF">S03H2_05604</name>
</gene>
<comment type="caution">
    <text evidence="1">The sequence shown here is derived from an EMBL/GenBank/DDBJ whole genome shotgun (WGS) entry which is preliminary data.</text>
</comment>
<sequence>MIDVEKLTFLDGVLVTRHIFETVLQNHLTDKNGNSIRGICNGYLYSYLGAINDDVTGMLEDNVLNNSYFKIHGTFLYREFNRLSDKK</sequence>
<reference evidence="1" key="1">
    <citation type="journal article" date="2014" name="Front. Microbiol.">
        <title>High frequency of phylogenetically diverse reductive dehalogenase-homologous genes in deep subseafloor sedimentary metagenomes.</title>
        <authorList>
            <person name="Kawai M."/>
            <person name="Futagami T."/>
            <person name="Toyoda A."/>
            <person name="Takaki Y."/>
            <person name="Nishi S."/>
            <person name="Hori S."/>
            <person name="Arai W."/>
            <person name="Tsubouchi T."/>
            <person name="Morono Y."/>
            <person name="Uchiyama I."/>
            <person name="Ito T."/>
            <person name="Fujiyama A."/>
            <person name="Inagaki F."/>
            <person name="Takami H."/>
        </authorList>
    </citation>
    <scope>NUCLEOTIDE SEQUENCE</scope>
    <source>
        <strain evidence="1">Expedition CK06-06</strain>
    </source>
</reference>
<evidence type="ECO:0000313" key="1">
    <source>
        <dbReference type="EMBL" id="GAH27188.1"/>
    </source>
</evidence>
<organism evidence="1">
    <name type="scientific">marine sediment metagenome</name>
    <dbReference type="NCBI Taxonomy" id="412755"/>
    <lineage>
        <taxon>unclassified sequences</taxon>
        <taxon>metagenomes</taxon>
        <taxon>ecological metagenomes</taxon>
    </lineage>
</organism>